<proteinExistence type="predicted"/>
<accession>A0ABD6D9E9</accession>
<dbReference type="Proteomes" id="UP001597052">
    <property type="component" value="Unassembled WGS sequence"/>
</dbReference>
<dbReference type="AlphaFoldDB" id="A0ABD6D9E9"/>
<feature type="region of interest" description="Disordered" evidence="1">
    <location>
        <begin position="1"/>
        <end position="21"/>
    </location>
</feature>
<organism evidence="2 3">
    <name type="scientific">Halohasta litorea</name>
    <dbReference type="NCBI Taxonomy" id="869891"/>
    <lineage>
        <taxon>Archaea</taxon>
        <taxon>Methanobacteriati</taxon>
        <taxon>Methanobacteriota</taxon>
        <taxon>Stenosarchaea group</taxon>
        <taxon>Halobacteria</taxon>
        <taxon>Halobacteriales</taxon>
        <taxon>Haloferacaceae</taxon>
        <taxon>Halohasta</taxon>
    </lineage>
</organism>
<evidence type="ECO:0000256" key="1">
    <source>
        <dbReference type="SAM" id="MobiDB-lite"/>
    </source>
</evidence>
<dbReference type="Gene3D" id="2.40.10.10">
    <property type="entry name" value="Trypsin-like serine proteases"/>
    <property type="match status" value="2"/>
</dbReference>
<name>A0ABD6D9E9_9EURY</name>
<keyword evidence="3" id="KW-1185">Reference proteome</keyword>
<gene>
    <name evidence="2" type="ORF">ACFSBW_13510</name>
</gene>
<evidence type="ECO:0000313" key="2">
    <source>
        <dbReference type="EMBL" id="MFD1642889.1"/>
    </source>
</evidence>
<evidence type="ECO:0000313" key="3">
    <source>
        <dbReference type="Proteomes" id="UP001597052"/>
    </source>
</evidence>
<evidence type="ECO:0008006" key="4">
    <source>
        <dbReference type="Google" id="ProtNLM"/>
    </source>
</evidence>
<dbReference type="EMBL" id="JBHUDM010000004">
    <property type="protein sequence ID" value="MFD1642889.1"/>
    <property type="molecule type" value="Genomic_DNA"/>
</dbReference>
<dbReference type="InterPro" id="IPR009003">
    <property type="entry name" value="Peptidase_S1_PA"/>
</dbReference>
<reference evidence="2 3" key="1">
    <citation type="journal article" date="2019" name="Int. J. Syst. Evol. Microbiol.">
        <title>The Global Catalogue of Microorganisms (GCM) 10K type strain sequencing project: providing services to taxonomists for standard genome sequencing and annotation.</title>
        <authorList>
            <consortium name="The Broad Institute Genomics Platform"/>
            <consortium name="The Broad Institute Genome Sequencing Center for Infectious Disease"/>
            <person name="Wu L."/>
            <person name="Ma J."/>
        </authorList>
    </citation>
    <scope>NUCLEOTIDE SEQUENCE [LARGE SCALE GENOMIC DNA]</scope>
    <source>
        <strain evidence="2 3">CGMCC 1.10593</strain>
    </source>
</reference>
<dbReference type="RefSeq" id="WP_256396581.1">
    <property type="nucleotide sequence ID" value="NZ_JANHDJ010000004.1"/>
</dbReference>
<dbReference type="SUPFAM" id="SSF50494">
    <property type="entry name" value="Trypsin-like serine proteases"/>
    <property type="match status" value="1"/>
</dbReference>
<protein>
    <recommendedName>
        <fullName evidence="4">Trypsin-like peptidase domain-containing protein</fullName>
    </recommendedName>
</protein>
<sequence length="353" mass="37819">MANQAQYADGSTPPSPPTYEPATMRVDREIVQEITAGRTLAGELQGRLADVTELSSAMETASGRVSVSRQSTDDGLRLFVDCPAPVETDRVEGAIERIADELDAGRIGERLLESGRVEVEVRTRPTERLEADCQHTLGRFADARYRKHGIAMGAAVRSETVGKIASTGFRGLRNGRAVIVTTAHTFEEKQDHDPAALRGIELYQSRQPHTIGRCYAAGDTVDVAAVAVETDSYPSRFLADPGGNSYDDRPIVGAASWSALEAAHAEGRPIYKQGAVSGRCAGRITELTEAPDGHRELGVDTHSAGGDSGGPYFLETDEGLLVAGIHKGVRSESGQRRAIFVGSVLDTLDIDIY</sequence>
<dbReference type="InterPro" id="IPR043504">
    <property type="entry name" value="Peptidase_S1_PA_chymotrypsin"/>
</dbReference>
<comment type="caution">
    <text evidence="2">The sequence shown here is derived from an EMBL/GenBank/DDBJ whole genome shotgun (WGS) entry which is preliminary data.</text>
</comment>